<name>A0A7M2WWR3_9BACT</name>
<evidence type="ECO:0000313" key="4">
    <source>
        <dbReference type="Proteomes" id="UP000593765"/>
    </source>
</evidence>
<dbReference type="InterPro" id="IPR036591">
    <property type="entry name" value="YggU-like_sf"/>
</dbReference>
<dbReference type="SUPFAM" id="SSF69786">
    <property type="entry name" value="YggU-like"/>
    <property type="match status" value="1"/>
</dbReference>
<evidence type="ECO:0000256" key="1">
    <source>
        <dbReference type="ARBA" id="ARBA00010364"/>
    </source>
</evidence>
<dbReference type="GO" id="GO:0005737">
    <property type="term" value="C:cytoplasm"/>
    <property type="evidence" value="ECO:0007669"/>
    <property type="project" value="TreeGrafter"/>
</dbReference>
<protein>
    <recommendedName>
        <fullName evidence="2">UPF0235 protein IPV69_00260</fullName>
    </recommendedName>
</protein>
<dbReference type="RefSeq" id="WP_206292902.1">
    <property type="nucleotide sequence ID" value="NZ_CP063458.1"/>
</dbReference>
<keyword evidence="4" id="KW-1185">Reference proteome</keyword>
<comment type="similarity">
    <text evidence="1 2">Belongs to the UPF0235 family.</text>
</comment>
<dbReference type="InterPro" id="IPR003746">
    <property type="entry name" value="DUF167"/>
</dbReference>
<reference evidence="3 4" key="1">
    <citation type="submission" date="2020-10" db="EMBL/GenBank/DDBJ databases">
        <title>Wide distribution of Phycisphaera-like planctomycetes from WD2101 soil group in peatlands and genome analysis of the first cultivated representative.</title>
        <authorList>
            <person name="Dedysh S.N."/>
            <person name="Beletsky A.V."/>
            <person name="Ivanova A."/>
            <person name="Kulichevskaya I.S."/>
            <person name="Suzina N.E."/>
            <person name="Philippov D.A."/>
            <person name="Rakitin A.L."/>
            <person name="Mardanov A.V."/>
            <person name="Ravin N.V."/>
        </authorList>
    </citation>
    <scope>NUCLEOTIDE SEQUENCE [LARGE SCALE GENOMIC DNA]</scope>
    <source>
        <strain evidence="3 4">M1803</strain>
    </source>
</reference>
<dbReference type="Gene3D" id="3.30.1200.10">
    <property type="entry name" value="YggU-like"/>
    <property type="match status" value="1"/>
</dbReference>
<evidence type="ECO:0000256" key="2">
    <source>
        <dbReference type="HAMAP-Rule" id="MF_00634"/>
    </source>
</evidence>
<dbReference type="NCBIfam" id="TIGR00251">
    <property type="entry name" value="DUF167 family protein"/>
    <property type="match status" value="1"/>
</dbReference>
<dbReference type="SMART" id="SM01152">
    <property type="entry name" value="DUF167"/>
    <property type="match status" value="1"/>
</dbReference>
<dbReference type="PANTHER" id="PTHR13420">
    <property type="entry name" value="UPF0235 PROTEIN C15ORF40"/>
    <property type="match status" value="1"/>
</dbReference>
<gene>
    <name evidence="3" type="ORF">IPV69_00260</name>
</gene>
<dbReference type="PANTHER" id="PTHR13420:SF7">
    <property type="entry name" value="UPF0235 PROTEIN C15ORF40"/>
    <property type="match status" value="1"/>
</dbReference>
<sequence length="89" mass="9386">MATLNVKVVPGASRDRVAGRYGDGVKVQVSAPPEDGKANKAVIKVLADFLGIRPDHIQISRGHTQPRKVVAIEGMDQATLDGKLAGLTN</sequence>
<accession>A0A7M2WWR3</accession>
<dbReference type="Pfam" id="PF02594">
    <property type="entry name" value="DUF167"/>
    <property type="match status" value="1"/>
</dbReference>
<dbReference type="KEGG" id="hbs:IPV69_00260"/>
<dbReference type="HAMAP" id="MF_00634">
    <property type="entry name" value="UPF0235"/>
    <property type="match status" value="1"/>
</dbReference>
<organism evidence="3 4">
    <name type="scientific">Humisphaera borealis</name>
    <dbReference type="NCBI Taxonomy" id="2807512"/>
    <lineage>
        <taxon>Bacteria</taxon>
        <taxon>Pseudomonadati</taxon>
        <taxon>Planctomycetota</taxon>
        <taxon>Phycisphaerae</taxon>
        <taxon>Tepidisphaerales</taxon>
        <taxon>Tepidisphaeraceae</taxon>
        <taxon>Humisphaera</taxon>
    </lineage>
</organism>
<dbReference type="Proteomes" id="UP000593765">
    <property type="component" value="Chromosome"/>
</dbReference>
<evidence type="ECO:0000313" key="3">
    <source>
        <dbReference type="EMBL" id="QOV89843.1"/>
    </source>
</evidence>
<proteinExistence type="inferred from homology"/>
<dbReference type="AlphaFoldDB" id="A0A7M2WWR3"/>
<dbReference type="EMBL" id="CP063458">
    <property type="protein sequence ID" value="QOV89843.1"/>
    <property type="molecule type" value="Genomic_DNA"/>
</dbReference>